<dbReference type="RefSeq" id="WP_009151625.1">
    <property type="nucleotide sequence ID" value="NZ_CP121471.1"/>
</dbReference>
<gene>
    <name evidence="3" type="ORF">Thi970DRAFT_04915</name>
</gene>
<dbReference type="AlphaFoldDB" id="H8Z8J1"/>
<keyword evidence="4" id="KW-1185">Reference proteome</keyword>
<dbReference type="HOGENOM" id="CLU_969554_0_0_6"/>
<dbReference type="Proteomes" id="UP000002964">
    <property type="component" value="Unassembled WGS sequence"/>
</dbReference>
<name>H8Z8J1_9GAMM</name>
<protein>
    <submittedName>
        <fullName evidence="3">Uncharacterized protein</fullName>
    </submittedName>
</protein>
<evidence type="ECO:0000313" key="3">
    <source>
        <dbReference type="EMBL" id="EIC19396.1"/>
    </source>
</evidence>
<evidence type="ECO:0000256" key="2">
    <source>
        <dbReference type="SAM" id="MobiDB-lite"/>
    </source>
</evidence>
<evidence type="ECO:0000313" key="4">
    <source>
        <dbReference type="Proteomes" id="UP000002964"/>
    </source>
</evidence>
<organism evidence="3 4">
    <name type="scientific">Thiorhodovibrio frisius</name>
    <dbReference type="NCBI Taxonomy" id="631362"/>
    <lineage>
        <taxon>Bacteria</taxon>
        <taxon>Pseudomonadati</taxon>
        <taxon>Pseudomonadota</taxon>
        <taxon>Gammaproteobacteria</taxon>
        <taxon>Chromatiales</taxon>
        <taxon>Chromatiaceae</taxon>
        <taxon>Thiorhodovibrio</taxon>
    </lineage>
</organism>
<sequence>MARALDSYQPVVDQARTLQLALVEERDGLIEAVETSDPEILIGDWLADIQVKLAQTPQTLPLEPVYQTSAVSWLQALEESYARMVESHELVAEISASLRRETLYRNLTLPMKGLDYELIHPTFKALLADAEQDWEKYKEQFQAEEERWEEDRARILELINDGCSAADDRELSLEIARAGGGATREREIRLGYARMYPPDLDGYLKLHVDEGKSDAELKAQWEKEKHAADAWLEAQRDEVRKAEEEAATKREEWERHCAENEEEIKRIMDENEKRRKVLGMSPRPFSK</sequence>
<feature type="coiled-coil region" evidence="1">
    <location>
        <begin position="127"/>
        <end position="158"/>
    </location>
</feature>
<reference evidence="4" key="1">
    <citation type="submission" date="2011-06" db="EMBL/GenBank/DDBJ databases">
        <authorList>
            <consortium name="US DOE Joint Genome Institute (JGI-PGF)"/>
            <person name="Lucas S."/>
            <person name="Han J."/>
            <person name="Lapidus A."/>
            <person name="Cheng J.-F."/>
            <person name="Goodwin L."/>
            <person name="Pitluck S."/>
            <person name="Peters L."/>
            <person name="Land M.L."/>
            <person name="Hauser L."/>
            <person name="Vogl K."/>
            <person name="Liu Z."/>
            <person name="Overmann J."/>
            <person name="Frigaard N.-U."/>
            <person name="Bryant D.A."/>
            <person name="Woyke T.J."/>
        </authorList>
    </citation>
    <scope>NUCLEOTIDE SEQUENCE [LARGE SCALE GENOMIC DNA]</scope>
    <source>
        <strain evidence="4">970</strain>
    </source>
</reference>
<feature type="region of interest" description="Disordered" evidence="2">
    <location>
        <begin position="268"/>
        <end position="287"/>
    </location>
</feature>
<keyword evidence="1" id="KW-0175">Coiled coil</keyword>
<dbReference type="EMBL" id="JH603171">
    <property type="protein sequence ID" value="EIC19396.1"/>
    <property type="molecule type" value="Genomic_DNA"/>
</dbReference>
<evidence type="ECO:0000256" key="1">
    <source>
        <dbReference type="SAM" id="Coils"/>
    </source>
</evidence>
<dbReference type="STRING" id="631362.Thi970DRAFT_04915"/>
<reference evidence="3 4" key="2">
    <citation type="submission" date="2011-11" db="EMBL/GenBank/DDBJ databases">
        <authorList>
            <consortium name="US DOE Joint Genome Institute"/>
            <person name="Lucas S."/>
            <person name="Han J."/>
            <person name="Lapidus A."/>
            <person name="Cheng J.-F."/>
            <person name="Goodwin L."/>
            <person name="Pitluck S."/>
            <person name="Peters L."/>
            <person name="Ovchinnikova G."/>
            <person name="Zhang X."/>
            <person name="Detter J.C."/>
            <person name="Han C."/>
            <person name="Tapia R."/>
            <person name="Land M."/>
            <person name="Hauser L."/>
            <person name="Kyrpides N."/>
            <person name="Ivanova N."/>
            <person name="Pagani I."/>
            <person name="Vogl K."/>
            <person name="Liu Z."/>
            <person name="Overmann J."/>
            <person name="Frigaard N.-U."/>
            <person name="Bryant D."/>
            <person name="Woyke T."/>
        </authorList>
    </citation>
    <scope>NUCLEOTIDE SEQUENCE [LARGE SCALE GENOMIC DNA]</scope>
    <source>
        <strain evidence="3 4">970</strain>
    </source>
</reference>
<proteinExistence type="predicted"/>
<accession>H8Z8J1</accession>